<keyword evidence="1" id="KW-0732">Signal</keyword>
<dbReference type="OMA" id="MRCHEQQ"/>
<dbReference type="RefSeq" id="XP_008900259.1">
    <property type="nucleotide sequence ID" value="XM_008902011.1"/>
</dbReference>
<feature type="signal peptide" evidence="1">
    <location>
        <begin position="1"/>
        <end position="22"/>
    </location>
</feature>
<gene>
    <name evidence="2" type="ORF">PPTG_22117</name>
</gene>
<organism evidence="2 3">
    <name type="scientific">Phytophthora nicotianae (strain INRA-310)</name>
    <name type="common">Phytophthora parasitica</name>
    <dbReference type="NCBI Taxonomy" id="761204"/>
    <lineage>
        <taxon>Eukaryota</taxon>
        <taxon>Sar</taxon>
        <taxon>Stramenopiles</taxon>
        <taxon>Oomycota</taxon>
        <taxon>Peronosporomycetes</taxon>
        <taxon>Peronosporales</taxon>
        <taxon>Peronosporaceae</taxon>
        <taxon>Phytophthora</taxon>
    </lineage>
</organism>
<dbReference type="VEuPathDB" id="FungiDB:PPTG_22117"/>
<dbReference type="AlphaFoldDB" id="W2QMR1"/>
<accession>W2QMR1</accession>
<evidence type="ECO:0000313" key="2">
    <source>
        <dbReference type="EMBL" id="ETN14413.1"/>
    </source>
</evidence>
<dbReference type="EMBL" id="KI669572">
    <property type="protein sequence ID" value="ETN14413.1"/>
    <property type="molecule type" value="Genomic_DNA"/>
</dbReference>
<evidence type="ECO:0000313" key="3">
    <source>
        <dbReference type="Proteomes" id="UP000018817"/>
    </source>
</evidence>
<protein>
    <submittedName>
        <fullName evidence="2">Uncharacterized protein</fullName>
    </submittedName>
</protein>
<evidence type="ECO:0000256" key="1">
    <source>
        <dbReference type="SAM" id="SignalP"/>
    </source>
</evidence>
<sequence length="89" mass="9870">MDVWFHSSWVFSGSLTFELAVAVEVSPLVAAALPSQVATRATAKSNMEELTRMTLVVGRTTSDFLYIGKWQMRCHEQQWKTSGVSSPSC</sequence>
<feature type="chain" id="PRO_5004822882" evidence="1">
    <location>
        <begin position="23"/>
        <end position="89"/>
    </location>
</feature>
<proteinExistence type="predicted"/>
<dbReference type="Proteomes" id="UP000018817">
    <property type="component" value="Unassembled WGS sequence"/>
</dbReference>
<name>W2QMR1_PHYN3</name>
<dbReference type="GeneID" id="20190716"/>
<reference evidence="3" key="1">
    <citation type="submission" date="2011-12" db="EMBL/GenBank/DDBJ databases">
        <authorList>
            <consortium name="The Broad Institute Genome Sequencing Platform"/>
            <person name="Russ C."/>
            <person name="Tyler B."/>
            <person name="Panabieres F."/>
            <person name="Shan W."/>
            <person name="Tripathy S."/>
            <person name="Grunwald N."/>
            <person name="Machado M."/>
            <person name="Young S.K."/>
            <person name="Zeng Q."/>
            <person name="Gargeya S."/>
            <person name="Fitzgerald M."/>
            <person name="Haas B."/>
            <person name="Abouelleil A."/>
            <person name="Alvarado L."/>
            <person name="Arachchi H.M."/>
            <person name="Berlin A."/>
            <person name="Chapman S.B."/>
            <person name="Gearin G."/>
            <person name="Goldberg J."/>
            <person name="Griggs A."/>
            <person name="Gujja S."/>
            <person name="Hansen M."/>
            <person name="Heiman D."/>
            <person name="Howarth C."/>
            <person name="Larimer J."/>
            <person name="Lui A."/>
            <person name="MacDonald P.J.P."/>
            <person name="McCowen C."/>
            <person name="Montmayeur A."/>
            <person name="Murphy C."/>
            <person name="Neiman D."/>
            <person name="Pearson M."/>
            <person name="Priest M."/>
            <person name="Roberts A."/>
            <person name="Saif S."/>
            <person name="Shea T."/>
            <person name="Sisk P."/>
            <person name="Stolte C."/>
            <person name="Sykes S."/>
            <person name="Wortman J."/>
            <person name="Nusbaum C."/>
            <person name="Birren B."/>
        </authorList>
    </citation>
    <scope>NUCLEOTIDE SEQUENCE [LARGE SCALE GENOMIC DNA]</scope>
    <source>
        <strain evidence="3">INRA-310</strain>
    </source>
</reference>
<reference evidence="2 3" key="2">
    <citation type="submission" date="2013-11" db="EMBL/GenBank/DDBJ databases">
        <title>The Genome Sequence of Phytophthora parasitica INRA-310.</title>
        <authorList>
            <consortium name="The Broad Institute Genomics Platform"/>
            <person name="Russ C."/>
            <person name="Tyler B."/>
            <person name="Panabieres F."/>
            <person name="Shan W."/>
            <person name="Tripathy S."/>
            <person name="Grunwald N."/>
            <person name="Machado M."/>
            <person name="Johnson C.S."/>
            <person name="Arredondo F."/>
            <person name="Hong C."/>
            <person name="Coffey M."/>
            <person name="Young S.K."/>
            <person name="Zeng Q."/>
            <person name="Gargeya S."/>
            <person name="Fitzgerald M."/>
            <person name="Abouelleil A."/>
            <person name="Alvarado L."/>
            <person name="Chapman S.B."/>
            <person name="Gainer-Dewar J."/>
            <person name="Goldberg J."/>
            <person name="Griggs A."/>
            <person name="Gujja S."/>
            <person name="Hansen M."/>
            <person name="Howarth C."/>
            <person name="Imamovic A."/>
            <person name="Ireland A."/>
            <person name="Larimer J."/>
            <person name="McCowan C."/>
            <person name="Murphy C."/>
            <person name="Pearson M."/>
            <person name="Poon T.W."/>
            <person name="Priest M."/>
            <person name="Roberts A."/>
            <person name="Saif S."/>
            <person name="Shea T."/>
            <person name="Sykes S."/>
            <person name="Wortman J."/>
            <person name="Nusbaum C."/>
            <person name="Birren B."/>
        </authorList>
    </citation>
    <scope>NUCLEOTIDE SEQUENCE [LARGE SCALE GENOMIC DNA]</scope>
    <source>
        <strain evidence="2 3">INRA-310</strain>
    </source>
</reference>